<dbReference type="AlphaFoldDB" id="A0AAP2G636"/>
<name>A0AAP2G636_9BACT</name>
<comment type="caution">
    <text evidence="1">The sequence shown here is derived from an EMBL/GenBank/DDBJ whole genome shotgun (WGS) entry which is preliminary data.</text>
</comment>
<protein>
    <submittedName>
        <fullName evidence="1">SIR2 family protein</fullName>
    </submittedName>
</protein>
<dbReference type="EMBL" id="JAHCMY010000016">
    <property type="protein sequence ID" value="MBS9525666.1"/>
    <property type="molecule type" value="Genomic_DNA"/>
</dbReference>
<evidence type="ECO:0000313" key="2">
    <source>
        <dbReference type="Proteomes" id="UP001319104"/>
    </source>
</evidence>
<reference evidence="1 2" key="1">
    <citation type="submission" date="2021-05" db="EMBL/GenBank/DDBJ databases">
        <authorList>
            <person name="Zhang Z.D."/>
            <person name="Osman G."/>
        </authorList>
    </citation>
    <scope>NUCLEOTIDE SEQUENCE [LARGE SCALE GENOMIC DNA]</scope>
    <source>
        <strain evidence="1 2">KCTC 32217</strain>
    </source>
</reference>
<accession>A0AAP2G636</accession>
<proteinExistence type="predicted"/>
<evidence type="ECO:0000313" key="1">
    <source>
        <dbReference type="EMBL" id="MBS9525666.1"/>
    </source>
</evidence>
<dbReference type="RefSeq" id="WP_213946523.1">
    <property type="nucleotide sequence ID" value="NZ_JAHCMY010000016.1"/>
</dbReference>
<gene>
    <name evidence="1" type="ORF">KI659_16730</name>
</gene>
<dbReference type="Proteomes" id="UP001319104">
    <property type="component" value="Unassembled WGS sequence"/>
</dbReference>
<sequence length="397" mass="46267">MKTAILLGAGFSAPMGYPIGNQLNEAILGLEGTEFGFSTDCKLVIDHETGKRPTSQVRFTYDNQFDFLLELIKFYHKTIKAFDYEEFYDFISEEDKWQLLSESFHKTAEKYYNEIYNAPQDLIRNIKPIYNQIVAYFLKDKNGDNWYGNSSHYCKPTFSGYTGFLNCLEHLTELGIVDIHTLNHDLFLERLNKTDWLQGNLCDGFEEMGSPYFGKLKTNLDSYMVRLARYTGNYTSNLRLYKLHGSVNYYPFYRNEGGMAIPEIYVKTKIGIGSNNLYKEFQDQNGELGYENCWINYHSDFLSGTSSKIIRYREPLIFEPLFKKFKENLNSSDQLIIIGYGCKDEEINRIILENFDYKNKGSFMVNPYPGEKVSEFCEMLSSTLISENLENLHKEMF</sequence>
<keyword evidence="2" id="KW-1185">Reference proteome</keyword>
<organism evidence="1 2">
    <name type="scientific">Litoribacter ruber</name>
    <dbReference type="NCBI Taxonomy" id="702568"/>
    <lineage>
        <taxon>Bacteria</taxon>
        <taxon>Pseudomonadati</taxon>
        <taxon>Bacteroidota</taxon>
        <taxon>Cytophagia</taxon>
        <taxon>Cytophagales</taxon>
        <taxon>Cyclobacteriaceae</taxon>
        <taxon>Litoribacter</taxon>
    </lineage>
</organism>